<sequence>MCGRGLGVGGLERIRDRVRRVELFVEGRRAVSAVAVPGSVGDLVGSLADGMRDALALQGAVHRSLFSVAVRVAVL</sequence>
<dbReference type="AlphaFoldDB" id="A0A918FPA2"/>
<proteinExistence type="predicted"/>
<gene>
    <name evidence="1" type="ORF">GCM10010251_95570</name>
</gene>
<reference evidence="1" key="1">
    <citation type="journal article" date="2014" name="Int. J. Syst. Evol. Microbiol.">
        <title>Complete genome sequence of Corynebacterium casei LMG S-19264T (=DSM 44701T), isolated from a smear-ripened cheese.</title>
        <authorList>
            <consortium name="US DOE Joint Genome Institute (JGI-PGF)"/>
            <person name="Walter F."/>
            <person name="Albersmeier A."/>
            <person name="Kalinowski J."/>
            <person name="Ruckert C."/>
        </authorList>
    </citation>
    <scope>NUCLEOTIDE SEQUENCE</scope>
    <source>
        <strain evidence="1">JCM 4346</strain>
    </source>
</reference>
<name>A0A918FPA2_9ACTN</name>
<protein>
    <submittedName>
        <fullName evidence="1">Uncharacterized protein</fullName>
    </submittedName>
</protein>
<dbReference type="Proteomes" id="UP000658320">
    <property type="component" value="Unassembled WGS sequence"/>
</dbReference>
<accession>A0A918FPA2</accession>
<dbReference type="EMBL" id="BMSX01000047">
    <property type="protein sequence ID" value="GGR63789.1"/>
    <property type="molecule type" value="Genomic_DNA"/>
</dbReference>
<organism evidence="1 2">
    <name type="scientific">Streptomyces aurantiogriseus</name>
    <dbReference type="NCBI Taxonomy" id="66870"/>
    <lineage>
        <taxon>Bacteria</taxon>
        <taxon>Bacillati</taxon>
        <taxon>Actinomycetota</taxon>
        <taxon>Actinomycetes</taxon>
        <taxon>Kitasatosporales</taxon>
        <taxon>Streptomycetaceae</taxon>
        <taxon>Streptomyces</taxon>
    </lineage>
</organism>
<comment type="caution">
    <text evidence="1">The sequence shown here is derived from an EMBL/GenBank/DDBJ whole genome shotgun (WGS) entry which is preliminary data.</text>
</comment>
<reference evidence="1" key="2">
    <citation type="submission" date="2020-09" db="EMBL/GenBank/DDBJ databases">
        <authorList>
            <person name="Sun Q."/>
            <person name="Ohkuma M."/>
        </authorList>
    </citation>
    <scope>NUCLEOTIDE SEQUENCE</scope>
    <source>
        <strain evidence="1">JCM 4346</strain>
    </source>
</reference>
<evidence type="ECO:0000313" key="2">
    <source>
        <dbReference type="Proteomes" id="UP000658320"/>
    </source>
</evidence>
<keyword evidence="2" id="KW-1185">Reference proteome</keyword>
<evidence type="ECO:0000313" key="1">
    <source>
        <dbReference type="EMBL" id="GGR63789.1"/>
    </source>
</evidence>